<evidence type="ECO:0008006" key="4">
    <source>
        <dbReference type="Google" id="ProtNLM"/>
    </source>
</evidence>
<sequence length="105" mass="12277">MKKLLLVILIFFPFFIQAKSCFTINDISVRLDDNSTSDGDFSKFKIYHNDKVLFFYEALEVDHNINNVEYSDLDFDGEKEIILRVDNDPSHDVEYAVLKLSLIHI</sequence>
<keyword evidence="1" id="KW-0732">Signal</keyword>
<dbReference type="Proteomes" id="UP000274211">
    <property type="component" value="Unassembled WGS sequence"/>
</dbReference>
<evidence type="ECO:0000313" key="3">
    <source>
        <dbReference type="Proteomes" id="UP000274211"/>
    </source>
</evidence>
<comment type="caution">
    <text evidence="2">The sequence shown here is derived from an EMBL/GenBank/DDBJ whole genome shotgun (WGS) entry which is preliminary data.</text>
</comment>
<feature type="non-terminal residue" evidence="2">
    <location>
        <position position="105"/>
    </location>
</feature>
<feature type="signal peptide" evidence="1">
    <location>
        <begin position="1"/>
        <end position="18"/>
    </location>
</feature>
<keyword evidence="3" id="KW-1185">Reference proteome</keyword>
<dbReference type="EMBL" id="QMGS01000018">
    <property type="protein sequence ID" value="RMW91441.1"/>
    <property type="molecule type" value="Genomic_DNA"/>
</dbReference>
<protein>
    <recommendedName>
        <fullName evidence="4">VCBS repeat-containing protein</fullName>
    </recommendedName>
</protein>
<feature type="chain" id="PRO_5045856398" description="VCBS repeat-containing protein" evidence="1">
    <location>
        <begin position="19"/>
        <end position="105"/>
    </location>
</feature>
<evidence type="ECO:0000313" key="2">
    <source>
        <dbReference type="EMBL" id="RMW91441.1"/>
    </source>
</evidence>
<proteinExistence type="predicted"/>
<organism evidence="2 3">
    <name type="scientific">Aggregatibacter aphrophilus</name>
    <name type="common">Haemophilus aphrophilus</name>
    <dbReference type="NCBI Taxonomy" id="732"/>
    <lineage>
        <taxon>Bacteria</taxon>
        <taxon>Pseudomonadati</taxon>
        <taxon>Pseudomonadota</taxon>
        <taxon>Gammaproteobacteria</taxon>
        <taxon>Pasteurellales</taxon>
        <taxon>Pasteurellaceae</taxon>
        <taxon>Aggregatibacter</taxon>
    </lineage>
</organism>
<name>A0ABX9VYR5_AGGAP</name>
<gene>
    <name evidence="2" type="ORF">DOL88_00930</name>
</gene>
<reference evidence="2 3" key="1">
    <citation type="journal article" date="2019" name="J. Oral Microbiol.">
        <title>Role of OmpA1 and OmpA2 in Aggregatibacter actinomycetemcomitans and Aggregatibacter aphrophilus serum resistance.</title>
        <authorList>
            <person name="Lindholm M."/>
            <person name="Min Aung K."/>
            <person name="Nyunt Wai S."/>
            <person name="Oscarsson J."/>
        </authorList>
    </citation>
    <scope>NUCLEOTIDE SEQUENCE [LARGE SCALE GENOMIC DNA]</scope>
    <source>
        <strain evidence="2 3">HK83</strain>
    </source>
</reference>
<evidence type="ECO:0000256" key="1">
    <source>
        <dbReference type="SAM" id="SignalP"/>
    </source>
</evidence>
<accession>A0ABX9VYR5</accession>